<dbReference type="Proteomes" id="UP000093695">
    <property type="component" value="Chromosome"/>
</dbReference>
<dbReference type="InterPro" id="IPR011032">
    <property type="entry name" value="GroES-like_sf"/>
</dbReference>
<sequence length="320" mass="34146">MKAIVQNEYGTTDILRLTDLPQPEAGPDGVVVQVRAAGVDPGTWHLMEGTPYLVRLMGFGFRRPKARVRGLDFAGVVHAVGGNVTEFRAGDEVFGTCQGSFAEYALTTVDKIARKPGRLGFEEAAAVPISAFTALHAVRDRGGVAPRQKVLVIGAGGGVGTYAVQIAKAFDAKVDGVCGTGKVEFVRSLGADTVFDYTREEFGGGYDLIIDTAGNRPLNLLRKSLTPQGTLVIVGGESGGKWLGPVGRNLRALLLGPFVKHRLRGLFSTENRDDLETLRALIEAGKLNPVVDRTYSLAEVPDAIRHVSEGHTRGKVVITV</sequence>
<dbReference type="SUPFAM" id="SSF51735">
    <property type="entry name" value="NAD(P)-binding Rossmann-fold domains"/>
    <property type="match status" value="1"/>
</dbReference>
<keyword evidence="3" id="KW-1185">Reference proteome</keyword>
<reference evidence="2 3" key="1">
    <citation type="journal article" date="2015" name="Genome Announc.">
        <title>Draft Genome Sequence of Norvancomycin-Producing Strain Amycolatopsis orientalis CPCC200066.</title>
        <authorList>
            <person name="Lei X."/>
            <person name="Yuan F."/>
            <person name="Shi Y."/>
            <person name="Li X."/>
            <person name="Wang L."/>
            <person name="Hong B."/>
        </authorList>
    </citation>
    <scope>NUCLEOTIDE SEQUENCE [LARGE SCALE GENOMIC DNA]</scope>
    <source>
        <strain evidence="2 3">B-37</strain>
    </source>
</reference>
<evidence type="ECO:0000259" key="1">
    <source>
        <dbReference type="SMART" id="SM00829"/>
    </source>
</evidence>
<organism evidence="2 3">
    <name type="scientific">Amycolatopsis orientalis</name>
    <name type="common">Nocardia orientalis</name>
    <dbReference type="NCBI Taxonomy" id="31958"/>
    <lineage>
        <taxon>Bacteria</taxon>
        <taxon>Bacillati</taxon>
        <taxon>Actinomycetota</taxon>
        <taxon>Actinomycetes</taxon>
        <taxon>Pseudonocardiales</taxon>
        <taxon>Pseudonocardiaceae</taxon>
        <taxon>Amycolatopsis</taxon>
    </lineage>
</organism>
<name>A0A193C413_AMYOR</name>
<dbReference type="STRING" id="31958.SD37_28800"/>
<evidence type="ECO:0000313" key="2">
    <source>
        <dbReference type="EMBL" id="ANN19222.1"/>
    </source>
</evidence>
<dbReference type="PANTHER" id="PTHR44013">
    <property type="entry name" value="ZINC-TYPE ALCOHOL DEHYDROGENASE-LIKE PROTEIN C16A3.02C"/>
    <property type="match status" value="1"/>
</dbReference>
<dbReference type="SUPFAM" id="SSF50129">
    <property type="entry name" value="GroES-like"/>
    <property type="match status" value="1"/>
</dbReference>
<dbReference type="Pfam" id="PF13602">
    <property type="entry name" value="ADH_zinc_N_2"/>
    <property type="match status" value="1"/>
</dbReference>
<dbReference type="EMBL" id="CP016174">
    <property type="protein sequence ID" value="ANN19222.1"/>
    <property type="molecule type" value="Genomic_DNA"/>
</dbReference>
<protein>
    <submittedName>
        <fullName evidence="2">NADPH:quinone reductase</fullName>
    </submittedName>
</protein>
<dbReference type="Pfam" id="PF08240">
    <property type="entry name" value="ADH_N"/>
    <property type="match status" value="1"/>
</dbReference>
<gene>
    <name evidence="2" type="ORF">SD37_28800</name>
</gene>
<dbReference type="InterPro" id="IPR036291">
    <property type="entry name" value="NAD(P)-bd_dom_sf"/>
</dbReference>
<dbReference type="AlphaFoldDB" id="A0A193C413"/>
<dbReference type="InterPro" id="IPR013154">
    <property type="entry name" value="ADH-like_N"/>
</dbReference>
<dbReference type="PANTHER" id="PTHR44013:SF1">
    <property type="entry name" value="ZINC-TYPE ALCOHOL DEHYDROGENASE-LIKE PROTEIN C16A3.02C"/>
    <property type="match status" value="1"/>
</dbReference>
<proteinExistence type="predicted"/>
<dbReference type="Gene3D" id="3.40.50.720">
    <property type="entry name" value="NAD(P)-binding Rossmann-like Domain"/>
    <property type="match status" value="1"/>
</dbReference>
<feature type="domain" description="Enoyl reductase (ER)" evidence="1">
    <location>
        <begin position="10"/>
        <end position="318"/>
    </location>
</feature>
<dbReference type="Gene3D" id="3.90.180.10">
    <property type="entry name" value="Medium-chain alcohol dehydrogenases, catalytic domain"/>
    <property type="match status" value="1"/>
</dbReference>
<dbReference type="KEGG" id="aori:SD37_28800"/>
<dbReference type="SMART" id="SM00829">
    <property type="entry name" value="PKS_ER"/>
    <property type="match status" value="1"/>
</dbReference>
<dbReference type="InterPro" id="IPR052733">
    <property type="entry name" value="Chloroplast_QOR"/>
</dbReference>
<dbReference type="GO" id="GO:0016491">
    <property type="term" value="F:oxidoreductase activity"/>
    <property type="evidence" value="ECO:0007669"/>
    <property type="project" value="InterPro"/>
</dbReference>
<dbReference type="eggNOG" id="COG0604">
    <property type="taxonomic scope" value="Bacteria"/>
</dbReference>
<dbReference type="CDD" id="cd08267">
    <property type="entry name" value="MDR1"/>
    <property type="match status" value="1"/>
</dbReference>
<evidence type="ECO:0000313" key="3">
    <source>
        <dbReference type="Proteomes" id="UP000093695"/>
    </source>
</evidence>
<accession>A0A193C413</accession>
<dbReference type="InterPro" id="IPR020843">
    <property type="entry name" value="ER"/>
</dbReference>
<dbReference type="RefSeq" id="WP_044850863.1">
    <property type="nucleotide sequence ID" value="NZ_CP016174.1"/>
</dbReference>